<gene>
    <name evidence="1" type="ORF">QBC42DRAFT_263327</name>
</gene>
<name>A0AAV9HU50_9PEZI</name>
<dbReference type="AlphaFoldDB" id="A0AAV9HU50"/>
<organism evidence="1 2">
    <name type="scientific">Cladorrhinum samala</name>
    <dbReference type="NCBI Taxonomy" id="585594"/>
    <lineage>
        <taxon>Eukaryota</taxon>
        <taxon>Fungi</taxon>
        <taxon>Dikarya</taxon>
        <taxon>Ascomycota</taxon>
        <taxon>Pezizomycotina</taxon>
        <taxon>Sordariomycetes</taxon>
        <taxon>Sordariomycetidae</taxon>
        <taxon>Sordariales</taxon>
        <taxon>Podosporaceae</taxon>
        <taxon>Cladorrhinum</taxon>
    </lineage>
</organism>
<evidence type="ECO:0000313" key="1">
    <source>
        <dbReference type="EMBL" id="KAK4464402.1"/>
    </source>
</evidence>
<reference evidence="1" key="1">
    <citation type="journal article" date="2023" name="Mol. Phylogenet. Evol.">
        <title>Genome-scale phylogeny and comparative genomics of the fungal order Sordariales.</title>
        <authorList>
            <person name="Hensen N."/>
            <person name="Bonometti L."/>
            <person name="Westerberg I."/>
            <person name="Brannstrom I.O."/>
            <person name="Guillou S."/>
            <person name="Cros-Aarteil S."/>
            <person name="Calhoun S."/>
            <person name="Haridas S."/>
            <person name="Kuo A."/>
            <person name="Mondo S."/>
            <person name="Pangilinan J."/>
            <person name="Riley R."/>
            <person name="LaButti K."/>
            <person name="Andreopoulos B."/>
            <person name="Lipzen A."/>
            <person name="Chen C."/>
            <person name="Yan M."/>
            <person name="Daum C."/>
            <person name="Ng V."/>
            <person name="Clum A."/>
            <person name="Steindorff A."/>
            <person name="Ohm R.A."/>
            <person name="Martin F."/>
            <person name="Silar P."/>
            <person name="Natvig D.O."/>
            <person name="Lalanne C."/>
            <person name="Gautier V."/>
            <person name="Ament-Velasquez S.L."/>
            <person name="Kruys A."/>
            <person name="Hutchinson M.I."/>
            <person name="Powell A.J."/>
            <person name="Barry K."/>
            <person name="Miller A.N."/>
            <person name="Grigoriev I.V."/>
            <person name="Debuchy R."/>
            <person name="Gladieux P."/>
            <person name="Hiltunen Thoren M."/>
            <person name="Johannesson H."/>
        </authorList>
    </citation>
    <scope>NUCLEOTIDE SEQUENCE</scope>
    <source>
        <strain evidence="1">PSN324</strain>
    </source>
</reference>
<dbReference type="Proteomes" id="UP001321749">
    <property type="component" value="Unassembled WGS sequence"/>
</dbReference>
<proteinExistence type="predicted"/>
<protein>
    <submittedName>
        <fullName evidence="1">Uncharacterized protein</fullName>
    </submittedName>
</protein>
<keyword evidence="2" id="KW-1185">Reference proteome</keyword>
<comment type="caution">
    <text evidence="1">The sequence shown here is derived from an EMBL/GenBank/DDBJ whole genome shotgun (WGS) entry which is preliminary data.</text>
</comment>
<reference evidence="1" key="2">
    <citation type="submission" date="2023-06" db="EMBL/GenBank/DDBJ databases">
        <authorList>
            <consortium name="Lawrence Berkeley National Laboratory"/>
            <person name="Mondo S.J."/>
            <person name="Hensen N."/>
            <person name="Bonometti L."/>
            <person name="Westerberg I."/>
            <person name="Brannstrom I.O."/>
            <person name="Guillou S."/>
            <person name="Cros-Aarteil S."/>
            <person name="Calhoun S."/>
            <person name="Haridas S."/>
            <person name="Kuo A."/>
            <person name="Pangilinan J."/>
            <person name="Riley R."/>
            <person name="Labutti K."/>
            <person name="Andreopoulos B."/>
            <person name="Lipzen A."/>
            <person name="Chen C."/>
            <person name="Yanf M."/>
            <person name="Daum C."/>
            <person name="Ng V."/>
            <person name="Clum A."/>
            <person name="Steindorff A."/>
            <person name="Ohm R."/>
            <person name="Martin F."/>
            <person name="Silar P."/>
            <person name="Natvig D."/>
            <person name="Lalanne C."/>
            <person name="Gautier V."/>
            <person name="Ament-Velasquez S.L."/>
            <person name="Kruys A."/>
            <person name="Hutchinson M.I."/>
            <person name="Powell A.J."/>
            <person name="Barry K."/>
            <person name="Miller A.N."/>
            <person name="Grigoriev I.V."/>
            <person name="Debuchy R."/>
            <person name="Gladieux P."/>
            <person name="Thoren M.H."/>
            <person name="Johannesson H."/>
        </authorList>
    </citation>
    <scope>NUCLEOTIDE SEQUENCE</scope>
    <source>
        <strain evidence="1">PSN324</strain>
    </source>
</reference>
<dbReference type="EMBL" id="MU864948">
    <property type="protein sequence ID" value="KAK4464402.1"/>
    <property type="molecule type" value="Genomic_DNA"/>
</dbReference>
<evidence type="ECO:0000313" key="2">
    <source>
        <dbReference type="Proteomes" id="UP001321749"/>
    </source>
</evidence>
<sequence>MDPADLEVYVRRMKEVARAAAASRVPFTDNGSDHYKIFCRALKNVLSTDLALETYAQIIDGLPTADIAYDRRSPGLFGDHPIEDHEELCPGALERARAFREEFDMSVLTLSPRLIRSYSRAPIGSKAFLLRLVELIASALHEIGVLLFQLDLRLHDGDVDAVTKWAADPADEEALRPTLLSHVFYMDHDVYPSGVADMVGFWAEDRIIGGVTAFDRRAEEAGAFPNLYLLPNRAGTTNRYWQLHDNQQQAVVDFLVDENDKPESRVKCPFPVLCAPENTERVSHHLGIARGVYRDIWERKPPTKEMLSFYARRPQDAGDYPDSYQLMEAIERQYGTSSTPADDGKGGQ</sequence>
<accession>A0AAV9HU50</accession>